<proteinExistence type="inferred from homology"/>
<comment type="similarity">
    <text evidence="1">Belongs to the thiolase-like superfamily. HMG-CoA synthase family.</text>
</comment>
<dbReference type="PANTHER" id="PTHR43323">
    <property type="entry name" value="3-HYDROXY-3-METHYLGLUTARYL COENZYME A SYNTHASE"/>
    <property type="match status" value="1"/>
</dbReference>
<dbReference type="GO" id="GO:0016747">
    <property type="term" value="F:acyltransferase activity, transferring groups other than amino-acyl groups"/>
    <property type="evidence" value="ECO:0007669"/>
    <property type="project" value="UniProtKB-ARBA"/>
</dbReference>
<sequence>MTPATTAGPARIGIEALNVYAGVAKISARALFDARGLDPDRFGNLMTDERSVQLPWEDSVTNAVNAAKPIVDALSEEDRGSIELLVTSSESGLDHSKSLASWVHGHLGLSRQCRYMEVKQACYGATGALQLAAGYLRAGLRPGAKALIIATDVNPMDEYAKYAEPTTGHGAVALLVGDSPGVLALTPGAYGLNSFDVMDTARPAPDYDLYNPDLSLLAYLECLSDSFRAYADNVPGTDFAESFDHVVMHTPFGGMVRAAHRKLMREQAPRAPKLIAEDFERRVVPSLRYARSIGNLCSGSIWLALASLVDHESAERLEGSRLGMFSYGSGCASEFFGATVMPGAKEIVGKTATAERLGLRRDLSFAEYEEMLPVTRRILVPRPHREIDLDAADAYLAPFRDHGKLLVLAGVEDYIRRYEWR</sequence>
<dbReference type="PANTHER" id="PTHR43323:SF2">
    <property type="entry name" value="HYDROXYMETHYLGLUTARYL-COA SYNTHASE"/>
    <property type="match status" value="1"/>
</dbReference>
<evidence type="ECO:0000259" key="4">
    <source>
        <dbReference type="Pfam" id="PF08540"/>
    </source>
</evidence>
<dbReference type="InterPro" id="IPR016039">
    <property type="entry name" value="Thiolase-like"/>
</dbReference>
<dbReference type="GO" id="GO:0004421">
    <property type="term" value="F:hydroxymethylglutaryl-CoA synthase activity"/>
    <property type="evidence" value="ECO:0007669"/>
    <property type="project" value="InterPro"/>
</dbReference>
<dbReference type="EMBL" id="CP061282">
    <property type="protein sequence ID" value="QNS09175.1"/>
    <property type="molecule type" value="Genomic_DNA"/>
</dbReference>
<name>A0A7H1BKC0_9ACTN</name>
<keyword evidence="5" id="KW-0614">Plasmid</keyword>
<evidence type="ECO:0000313" key="6">
    <source>
        <dbReference type="Proteomes" id="UP000516428"/>
    </source>
</evidence>
<reference evidence="5 6" key="1">
    <citation type="submission" date="2020-09" db="EMBL/GenBank/DDBJ databases">
        <title>A novel species.</title>
        <authorList>
            <person name="Gao J."/>
        </authorList>
    </citation>
    <scope>NUCLEOTIDE SEQUENCE [LARGE SCALE GENOMIC DNA]</scope>
    <source>
        <strain evidence="5 6">CRXT-Y-14</strain>
        <plasmid evidence="5 6">unnamed1</plasmid>
    </source>
</reference>
<evidence type="ECO:0000256" key="2">
    <source>
        <dbReference type="ARBA" id="ARBA00022679"/>
    </source>
</evidence>
<dbReference type="AlphaFoldDB" id="A0A7H1BKC0"/>
<evidence type="ECO:0000313" key="5">
    <source>
        <dbReference type="EMBL" id="QNS09175.1"/>
    </source>
</evidence>
<evidence type="ECO:0000259" key="3">
    <source>
        <dbReference type="Pfam" id="PF01154"/>
    </source>
</evidence>
<dbReference type="KEGG" id="sxn:IAG42_36030"/>
<dbReference type="Gene3D" id="3.40.47.10">
    <property type="match status" value="2"/>
</dbReference>
<dbReference type="SUPFAM" id="SSF53901">
    <property type="entry name" value="Thiolase-like"/>
    <property type="match status" value="2"/>
</dbReference>
<keyword evidence="6" id="KW-1185">Reference proteome</keyword>
<dbReference type="Pfam" id="PF01154">
    <property type="entry name" value="HMG_CoA_synt_N"/>
    <property type="match status" value="1"/>
</dbReference>
<evidence type="ECO:0000256" key="1">
    <source>
        <dbReference type="ARBA" id="ARBA00007061"/>
    </source>
</evidence>
<dbReference type="Pfam" id="PF08540">
    <property type="entry name" value="HMG_CoA_synt_C"/>
    <property type="match status" value="1"/>
</dbReference>
<protein>
    <submittedName>
        <fullName evidence="5">Hydroxymethylglutaryl-CoA synthase family protein</fullName>
    </submittedName>
</protein>
<dbReference type="InterPro" id="IPR013746">
    <property type="entry name" value="HMG_CoA_synt_C_dom"/>
</dbReference>
<feature type="domain" description="Hydroxymethylglutaryl-coenzyme A synthase N-terminal" evidence="3">
    <location>
        <begin position="80"/>
        <end position="178"/>
    </location>
</feature>
<geneLocation type="plasmid" evidence="5 6">
    <name>unnamed1</name>
</geneLocation>
<gene>
    <name evidence="5" type="ORF">IAG42_36030</name>
</gene>
<dbReference type="RefSeq" id="WP_188341830.1">
    <property type="nucleotide sequence ID" value="NZ_CP061282.1"/>
</dbReference>
<accession>A0A7H1BKC0</accession>
<keyword evidence="2" id="KW-0808">Transferase</keyword>
<dbReference type="Proteomes" id="UP000516428">
    <property type="component" value="Plasmid unnamed1"/>
</dbReference>
<feature type="domain" description="Hydroxymethylglutaryl-coenzyme A synthase C-terminal" evidence="4">
    <location>
        <begin position="274"/>
        <end position="373"/>
    </location>
</feature>
<dbReference type="CDD" id="cd00827">
    <property type="entry name" value="init_cond_enzymes"/>
    <property type="match status" value="1"/>
</dbReference>
<dbReference type="InterPro" id="IPR013528">
    <property type="entry name" value="HMG_CoA_synth_N"/>
</dbReference>
<dbReference type="GO" id="GO:0006084">
    <property type="term" value="P:acetyl-CoA metabolic process"/>
    <property type="evidence" value="ECO:0007669"/>
    <property type="project" value="InterPro"/>
</dbReference>
<organism evidence="5 6">
    <name type="scientific">Streptomyces xanthii</name>
    <dbReference type="NCBI Taxonomy" id="2768069"/>
    <lineage>
        <taxon>Bacteria</taxon>
        <taxon>Bacillati</taxon>
        <taxon>Actinomycetota</taxon>
        <taxon>Actinomycetes</taxon>
        <taxon>Kitasatosporales</taxon>
        <taxon>Streptomycetaceae</taxon>
        <taxon>Streptomyces</taxon>
    </lineage>
</organism>